<dbReference type="InterPro" id="IPR014030">
    <property type="entry name" value="Ketoacyl_synth_N"/>
</dbReference>
<dbReference type="AlphaFoldDB" id="A0A1B2HRQ2"/>
<dbReference type="GO" id="GO:0004315">
    <property type="term" value="F:3-oxoacyl-[acyl-carrier-protein] synthase activity"/>
    <property type="evidence" value="ECO:0007669"/>
    <property type="project" value="InterPro"/>
</dbReference>
<keyword evidence="3" id="KW-0808">Transferase</keyword>
<dbReference type="Pfam" id="PF00109">
    <property type="entry name" value="ketoacyl-synt"/>
    <property type="match status" value="1"/>
</dbReference>
<evidence type="ECO:0000313" key="6">
    <source>
        <dbReference type="Proteomes" id="UP000093053"/>
    </source>
</evidence>
<dbReference type="GO" id="GO:0006633">
    <property type="term" value="P:fatty acid biosynthetic process"/>
    <property type="evidence" value="ECO:0007669"/>
    <property type="project" value="InterPro"/>
</dbReference>
<evidence type="ECO:0000259" key="4">
    <source>
        <dbReference type="PROSITE" id="PS52004"/>
    </source>
</evidence>
<name>A0A1B2HRQ2_9PSEU</name>
<evidence type="ECO:0000313" key="5">
    <source>
        <dbReference type="EMBL" id="ANZ40381.1"/>
    </source>
</evidence>
<reference evidence="5 6" key="1">
    <citation type="submission" date="2016-07" db="EMBL/GenBank/DDBJ databases">
        <title>Complete genome sequence of the Lentzea guizhouensis DHS C013.</title>
        <authorList>
            <person name="Cao C."/>
        </authorList>
    </citation>
    <scope>NUCLEOTIDE SEQUENCE [LARGE SCALE GENOMIC DNA]</scope>
    <source>
        <strain evidence="5 6">DHS C013</strain>
    </source>
</reference>
<accession>A0A1B2HRQ2</accession>
<keyword evidence="1" id="KW-0596">Phosphopantetheine</keyword>
<dbReference type="CDD" id="cd00833">
    <property type="entry name" value="PKS"/>
    <property type="match status" value="1"/>
</dbReference>
<dbReference type="STRING" id="1586287.BBK82_34520"/>
<feature type="domain" description="Ketosynthase family 3 (KS3)" evidence="4">
    <location>
        <begin position="8"/>
        <end position="249"/>
    </location>
</feature>
<dbReference type="GO" id="GO:0004312">
    <property type="term" value="F:fatty acid synthase activity"/>
    <property type="evidence" value="ECO:0007669"/>
    <property type="project" value="TreeGrafter"/>
</dbReference>
<gene>
    <name evidence="5" type="ORF">BBK82_34520</name>
</gene>
<dbReference type="SUPFAM" id="SSF53901">
    <property type="entry name" value="Thiolase-like"/>
    <property type="match status" value="1"/>
</dbReference>
<proteinExistence type="predicted"/>
<dbReference type="SMART" id="SM00825">
    <property type="entry name" value="PKS_KS"/>
    <property type="match status" value="1"/>
</dbReference>
<dbReference type="PROSITE" id="PS52004">
    <property type="entry name" value="KS3_2"/>
    <property type="match status" value="1"/>
</dbReference>
<dbReference type="KEGG" id="led:BBK82_34520"/>
<keyword evidence="2" id="KW-0597">Phosphoprotein</keyword>
<sequence length="249" mass="25884">MDQDSARQTPVAIIGTACRAPGGVTSAEELRRLLLDRRDVVAGSDPGARWPEGERVVPADLADSAALGSGSFLDGVDEFDPGFFGVPVREAASADPQHRLLMETTWEALEDAGVPPRSLAGSRTGLFIGISGADYAKRFTMADFDVCHGISAVPSGAPGRISYILDVNGPSLAVAGACASSLVALHLACRSLHERESDLALAGGVTVQLEWGGLVGFARAGALSSRDAARPSTRARTGSCAVRAAAWWR</sequence>
<evidence type="ECO:0000256" key="3">
    <source>
        <dbReference type="ARBA" id="ARBA00022679"/>
    </source>
</evidence>
<dbReference type="Proteomes" id="UP000093053">
    <property type="component" value="Chromosome"/>
</dbReference>
<protein>
    <recommendedName>
        <fullName evidence="4">Ketosynthase family 3 (KS3) domain-containing protein</fullName>
    </recommendedName>
</protein>
<dbReference type="PANTHER" id="PTHR43775:SF37">
    <property type="entry name" value="SI:DKEY-61P9.11"/>
    <property type="match status" value="1"/>
</dbReference>
<dbReference type="PROSITE" id="PS00606">
    <property type="entry name" value="KS3_1"/>
    <property type="match status" value="1"/>
</dbReference>
<dbReference type="InterPro" id="IPR016039">
    <property type="entry name" value="Thiolase-like"/>
</dbReference>
<keyword evidence="6" id="KW-1185">Reference proteome</keyword>
<dbReference type="InterPro" id="IPR018201">
    <property type="entry name" value="Ketoacyl_synth_AS"/>
</dbReference>
<dbReference type="EMBL" id="CP016793">
    <property type="protein sequence ID" value="ANZ40381.1"/>
    <property type="molecule type" value="Genomic_DNA"/>
</dbReference>
<dbReference type="PROSITE" id="PS51257">
    <property type="entry name" value="PROKAR_LIPOPROTEIN"/>
    <property type="match status" value="1"/>
</dbReference>
<evidence type="ECO:0000256" key="2">
    <source>
        <dbReference type="ARBA" id="ARBA00022553"/>
    </source>
</evidence>
<evidence type="ECO:0000256" key="1">
    <source>
        <dbReference type="ARBA" id="ARBA00022450"/>
    </source>
</evidence>
<dbReference type="Gene3D" id="3.40.47.10">
    <property type="match status" value="1"/>
</dbReference>
<dbReference type="InterPro" id="IPR020841">
    <property type="entry name" value="PKS_Beta-ketoAc_synthase_dom"/>
</dbReference>
<dbReference type="InterPro" id="IPR050091">
    <property type="entry name" value="PKS_NRPS_Biosynth_Enz"/>
</dbReference>
<organism evidence="5 6">
    <name type="scientific">Lentzea guizhouensis</name>
    <dbReference type="NCBI Taxonomy" id="1586287"/>
    <lineage>
        <taxon>Bacteria</taxon>
        <taxon>Bacillati</taxon>
        <taxon>Actinomycetota</taxon>
        <taxon>Actinomycetes</taxon>
        <taxon>Pseudonocardiales</taxon>
        <taxon>Pseudonocardiaceae</taxon>
        <taxon>Lentzea</taxon>
    </lineage>
</organism>
<dbReference type="PANTHER" id="PTHR43775">
    <property type="entry name" value="FATTY ACID SYNTHASE"/>
    <property type="match status" value="1"/>
</dbReference>